<feature type="domain" description="RWD" evidence="4">
    <location>
        <begin position="458"/>
        <end position="566"/>
    </location>
</feature>
<organism evidence="5 6">
    <name type="scientific">Lipomyces tetrasporus</name>
    <dbReference type="NCBI Taxonomy" id="54092"/>
    <lineage>
        <taxon>Eukaryota</taxon>
        <taxon>Fungi</taxon>
        <taxon>Dikarya</taxon>
        <taxon>Ascomycota</taxon>
        <taxon>Saccharomycotina</taxon>
        <taxon>Lipomycetes</taxon>
        <taxon>Lipomycetales</taxon>
        <taxon>Lipomycetaceae</taxon>
        <taxon>Lipomyces</taxon>
    </lineage>
</organism>
<dbReference type="GO" id="GO:0035859">
    <property type="term" value="C:Seh1-associated complex"/>
    <property type="evidence" value="ECO:0007669"/>
    <property type="project" value="TreeGrafter"/>
</dbReference>
<dbReference type="InterPro" id="IPR006575">
    <property type="entry name" value="RWD_dom"/>
</dbReference>
<dbReference type="GO" id="GO:0034198">
    <property type="term" value="P:cellular response to amino acid starvation"/>
    <property type="evidence" value="ECO:0007669"/>
    <property type="project" value="TreeGrafter"/>
</dbReference>
<dbReference type="Pfam" id="PF00400">
    <property type="entry name" value="WD40"/>
    <property type="match status" value="3"/>
</dbReference>
<dbReference type="PANTHER" id="PTHR46170">
    <property type="entry name" value="GATOR COMPLEX PROTEIN WDR59"/>
    <property type="match status" value="1"/>
</dbReference>
<evidence type="ECO:0000256" key="1">
    <source>
        <dbReference type="ARBA" id="ARBA00038452"/>
    </source>
</evidence>
<evidence type="ECO:0000256" key="2">
    <source>
        <dbReference type="PROSITE-ProRule" id="PRU00221"/>
    </source>
</evidence>
<protein>
    <submittedName>
        <fullName evidence="5">WD40-repeat-containing domain protein</fullName>
    </submittedName>
</protein>
<name>A0AAD7QTB5_9ASCO</name>
<feature type="repeat" description="WD" evidence="2">
    <location>
        <begin position="201"/>
        <end position="243"/>
    </location>
</feature>
<dbReference type="InterPro" id="IPR049567">
    <property type="entry name" value="WDR59-like"/>
</dbReference>
<dbReference type="GO" id="GO:0035591">
    <property type="term" value="F:signaling adaptor activity"/>
    <property type="evidence" value="ECO:0007669"/>
    <property type="project" value="TreeGrafter"/>
</dbReference>
<evidence type="ECO:0000313" key="6">
    <source>
        <dbReference type="Proteomes" id="UP001217417"/>
    </source>
</evidence>
<dbReference type="EMBL" id="JARPMG010000004">
    <property type="protein sequence ID" value="KAJ8101060.1"/>
    <property type="molecule type" value="Genomic_DNA"/>
</dbReference>
<accession>A0AAD7QTB5</accession>
<evidence type="ECO:0000256" key="3">
    <source>
        <dbReference type="SAM" id="MobiDB-lite"/>
    </source>
</evidence>
<evidence type="ECO:0000259" key="4">
    <source>
        <dbReference type="PROSITE" id="PS50908"/>
    </source>
</evidence>
<evidence type="ECO:0000313" key="5">
    <source>
        <dbReference type="EMBL" id="KAJ8101060.1"/>
    </source>
</evidence>
<dbReference type="SMART" id="SM00320">
    <property type="entry name" value="WD40"/>
    <property type="match status" value="6"/>
</dbReference>
<dbReference type="RefSeq" id="XP_056044510.1">
    <property type="nucleotide sequence ID" value="XM_056187279.1"/>
</dbReference>
<gene>
    <name evidence="5" type="ORF">POJ06DRAFT_250338</name>
</gene>
<feature type="region of interest" description="Disordered" evidence="3">
    <location>
        <begin position="580"/>
        <end position="607"/>
    </location>
</feature>
<keyword evidence="6" id="KW-1185">Reference proteome</keyword>
<dbReference type="Gene3D" id="2.130.10.10">
    <property type="entry name" value="YVTN repeat-like/Quinoprotein amine dehydrogenase"/>
    <property type="match status" value="1"/>
</dbReference>
<proteinExistence type="inferred from homology"/>
<comment type="similarity">
    <text evidence="1">Belongs to the WD repeat WDR59 family.</text>
</comment>
<dbReference type="AlphaFoldDB" id="A0AAD7QTB5"/>
<sequence>MATSQQIAGESSPWESKTFGTSLSLHLERPVGAMTISPSGRDVVLASRSGLYVVDLDDPYCPPRFLRHSTLWEVADVQWSPHAAKCTWVISTSNRKAMVWNMALPSRNAIEHVLHAHTRAITDINFHAHDPERLATCAVDAFVHCWDMRTPGKPVQSFCDWRASATQVKWNRQNPHVVASSHDRYVRIWDDRMGALPLRSINAHSTKIYGVDFDRVIETKLITCSLDKTVKFWDYSNEKDEPVRVITTDFPVWRARHTPFGDGCCIMPQRGGKNGLYIVYNKSEQVVEQIKPVTEFIGHTEPVKEFLWRARGGDQGVDDREFQLVTWSKDHDLRLWSVSDSTLEGVHHVKDEPLKYRLTRRGTPYVSFIKEPETESDSGPLFSLGIRQSIPRGATTLSRASQFPAKNLQRYMTRGGKYDKISHLNWLSGVRIGRSAFAKPDDTAAFTEREGVPENLGEEVSIVGNRFPKITFEKINVSSGEIVVCLNGPWGPDNGLIFIRMEARFPPDYPRKNAPKIAIEQSKDLLAEEVGRIEYQVQTIATEFAKRQKYCLESCLRYLMGEKVMLDNLDVEDRLPATGATDMPMLEIDEGESSSDDEIIMSPPKSI</sequence>
<dbReference type="SMART" id="SM00591">
    <property type="entry name" value="RWD"/>
    <property type="match status" value="1"/>
</dbReference>
<dbReference type="PROSITE" id="PS50294">
    <property type="entry name" value="WD_REPEATS_REGION"/>
    <property type="match status" value="1"/>
</dbReference>
<dbReference type="SUPFAM" id="SSF50978">
    <property type="entry name" value="WD40 repeat-like"/>
    <property type="match status" value="1"/>
</dbReference>
<dbReference type="PROSITE" id="PS50082">
    <property type="entry name" value="WD_REPEATS_2"/>
    <property type="match status" value="3"/>
</dbReference>
<dbReference type="InterPro" id="IPR001680">
    <property type="entry name" value="WD40_rpt"/>
</dbReference>
<reference evidence="5" key="1">
    <citation type="submission" date="2023-03" db="EMBL/GenBank/DDBJ databases">
        <title>Near-Complete genome sequence of Lipomyces tetrasporous NRRL Y-64009, an oleaginous yeast capable of growing on lignocellulosic hydrolysates.</title>
        <authorList>
            <consortium name="Lawrence Berkeley National Laboratory"/>
            <person name="Jagtap S.S."/>
            <person name="Liu J.-J."/>
            <person name="Walukiewicz H.E."/>
            <person name="Pangilinan J."/>
            <person name="Lipzen A."/>
            <person name="Ahrendt S."/>
            <person name="Koriabine M."/>
            <person name="Cobaugh K."/>
            <person name="Salamov A."/>
            <person name="Yoshinaga Y."/>
            <person name="Ng V."/>
            <person name="Daum C."/>
            <person name="Grigoriev I.V."/>
            <person name="Slininger P.J."/>
            <person name="Dien B.S."/>
            <person name="Jin Y.-S."/>
            <person name="Rao C.V."/>
        </authorList>
    </citation>
    <scope>NUCLEOTIDE SEQUENCE</scope>
    <source>
        <strain evidence="5">NRRL Y-64009</strain>
    </source>
</reference>
<dbReference type="Proteomes" id="UP001217417">
    <property type="component" value="Unassembled WGS sequence"/>
</dbReference>
<keyword evidence="2" id="KW-0853">WD repeat</keyword>
<feature type="repeat" description="WD" evidence="2">
    <location>
        <begin position="168"/>
        <end position="190"/>
    </location>
</feature>
<dbReference type="GO" id="GO:1904263">
    <property type="term" value="P:positive regulation of TORC1 signaling"/>
    <property type="evidence" value="ECO:0007669"/>
    <property type="project" value="TreeGrafter"/>
</dbReference>
<dbReference type="GeneID" id="80882445"/>
<dbReference type="PROSITE" id="PS50908">
    <property type="entry name" value="RWD"/>
    <property type="match status" value="1"/>
</dbReference>
<dbReference type="GO" id="GO:0005774">
    <property type="term" value="C:vacuolar membrane"/>
    <property type="evidence" value="ECO:0007669"/>
    <property type="project" value="TreeGrafter"/>
</dbReference>
<dbReference type="PANTHER" id="PTHR46170:SF1">
    <property type="entry name" value="GATOR COMPLEX PROTEIN WDR59"/>
    <property type="match status" value="1"/>
</dbReference>
<dbReference type="InterPro" id="IPR015943">
    <property type="entry name" value="WD40/YVTN_repeat-like_dom_sf"/>
</dbReference>
<dbReference type="InterPro" id="IPR036322">
    <property type="entry name" value="WD40_repeat_dom_sf"/>
</dbReference>
<feature type="repeat" description="WD" evidence="2">
    <location>
        <begin position="114"/>
        <end position="150"/>
    </location>
</feature>
<feature type="compositionally biased region" description="Acidic residues" evidence="3">
    <location>
        <begin position="587"/>
        <end position="599"/>
    </location>
</feature>
<comment type="caution">
    <text evidence="5">The sequence shown here is derived from an EMBL/GenBank/DDBJ whole genome shotgun (WGS) entry which is preliminary data.</text>
</comment>